<dbReference type="Pfam" id="PF00849">
    <property type="entry name" value="PseudoU_synth_2"/>
    <property type="match status" value="1"/>
</dbReference>
<dbReference type="CDD" id="cd02869">
    <property type="entry name" value="PseudoU_synth_RluA_like"/>
    <property type="match status" value="1"/>
</dbReference>
<reference evidence="8" key="2">
    <citation type="submission" date="2020-09" db="EMBL/GenBank/DDBJ databases">
        <authorList>
            <person name="Sun Q."/>
            <person name="Ohkuma M."/>
        </authorList>
    </citation>
    <scope>NUCLEOTIDE SEQUENCE</scope>
    <source>
        <strain evidence="8">JCM 13064</strain>
    </source>
</reference>
<name>A0A917RBF5_9ACTN</name>
<comment type="caution">
    <text evidence="8">The sequence shown here is derived from an EMBL/GenBank/DDBJ whole genome shotgun (WGS) entry which is preliminary data.</text>
</comment>
<dbReference type="PROSITE" id="PS50889">
    <property type="entry name" value="S4"/>
    <property type="match status" value="1"/>
</dbReference>
<dbReference type="InterPro" id="IPR050188">
    <property type="entry name" value="RluA_PseudoU_synthase"/>
</dbReference>
<evidence type="ECO:0000256" key="3">
    <source>
        <dbReference type="ARBA" id="ARBA00023235"/>
    </source>
</evidence>
<dbReference type="InterPro" id="IPR006145">
    <property type="entry name" value="PsdUridine_synth_RsuA/RluA"/>
</dbReference>
<dbReference type="InterPro" id="IPR036986">
    <property type="entry name" value="S4_RNA-bd_sf"/>
</dbReference>
<evidence type="ECO:0000313" key="9">
    <source>
        <dbReference type="Proteomes" id="UP000645217"/>
    </source>
</evidence>
<evidence type="ECO:0000313" key="8">
    <source>
        <dbReference type="EMBL" id="GGK98457.1"/>
    </source>
</evidence>
<dbReference type="SUPFAM" id="SSF55174">
    <property type="entry name" value="Alpha-L RNA-binding motif"/>
    <property type="match status" value="1"/>
</dbReference>
<keyword evidence="5" id="KW-0694">RNA-binding</keyword>
<dbReference type="InterPro" id="IPR006224">
    <property type="entry name" value="PsdUridine_synth_RluA-like_CS"/>
</dbReference>
<dbReference type="PROSITE" id="PS01129">
    <property type="entry name" value="PSI_RLU"/>
    <property type="match status" value="1"/>
</dbReference>
<accession>A0A917RBF5</accession>
<dbReference type="CDD" id="cd00165">
    <property type="entry name" value="S4"/>
    <property type="match status" value="1"/>
</dbReference>
<sequence length="328" mass="34848">MTTSPRRAPWAAASGRAAAMGEQRSLFVPDGLEGERLDAALARLFGFSRTRAAELIAAGDVQVDGAATAKSDRVHAGAWLEVVIPPPPAAPVPVAEPVPGMGIRYEDDDIVVVDKPIGVAAHPTVGWTGPTVLGGLLGAGHRVATSGAAERQGIVHRLDANTTGVMVVAKSETAYSRLKRAFKERTVDKRYHALVQGHPDPLRGTIDAPIDRHPAGDGRFAVVAGGKPSITHYDTIEAFRAASLLDIKLETGRTHQIRVHMSATRHPCVGDLAYGADPTLAARLGLTRQWLHAVSLSFEHPSSGEWVTFTSDYPADLARALEIVRAES</sequence>
<dbReference type="EC" id="5.4.99.-" evidence="6"/>
<dbReference type="SUPFAM" id="SSF55120">
    <property type="entry name" value="Pseudouridine synthase"/>
    <property type="match status" value="1"/>
</dbReference>
<comment type="function">
    <text evidence="6">Responsible for synthesis of pseudouridine from uracil.</text>
</comment>
<dbReference type="GO" id="GO:0003723">
    <property type="term" value="F:RNA binding"/>
    <property type="evidence" value="ECO:0007669"/>
    <property type="project" value="UniProtKB-KW"/>
</dbReference>
<dbReference type="AlphaFoldDB" id="A0A917RBF5"/>
<evidence type="ECO:0000256" key="1">
    <source>
        <dbReference type="ARBA" id="ARBA00000073"/>
    </source>
</evidence>
<feature type="domain" description="RNA-binding S4" evidence="7">
    <location>
        <begin position="35"/>
        <end position="93"/>
    </location>
</feature>
<reference evidence="8" key="1">
    <citation type="journal article" date="2014" name="Int. J. Syst. Evol. Microbiol.">
        <title>Complete genome sequence of Corynebacterium casei LMG S-19264T (=DSM 44701T), isolated from a smear-ripened cheese.</title>
        <authorList>
            <consortium name="US DOE Joint Genome Institute (JGI-PGF)"/>
            <person name="Walter F."/>
            <person name="Albersmeier A."/>
            <person name="Kalinowski J."/>
            <person name="Ruckert C."/>
        </authorList>
    </citation>
    <scope>NUCLEOTIDE SEQUENCE</scope>
    <source>
        <strain evidence="8">JCM 13064</strain>
    </source>
</reference>
<dbReference type="PANTHER" id="PTHR21600">
    <property type="entry name" value="MITOCHONDRIAL RNA PSEUDOURIDINE SYNTHASE"/>
    <property type="match status" value="1"/>
</dbReference>
<dbReference type="GO" id="GO:0000455">
    <property type="term" value="P:enzyme-directed rRNA pseudouridine synthesis"/>
    <property type="evidence" value="ECO:0007669"/>
    <property type="project" value="TreeGrafter"/>
</dbReference>
<dbReference type="InterPro" id="IPR020103">
    <property type="entry name" value="PsdUridine_synth_cat_dom_sf"/>
</dbReference>
<comment type="catalytic activity">
    <reaction evidence="1 6">
        <text>a uridine in RNA = a pseudouridine in RNA</text>
        <dbReference type="Rhea" id="RHEA:48348"/>
        <dbReference type="Rhea" id="RHEA-COMP:12068"/>
        <dbReference type="Rhea" id="RHEA-COMP:12069"/>
        <dbReference type="ChEBI" id="CHEBI:65314"/>
        <dbReference type="ChEBI" id="CHEBI:65315"/>
    </reaction>
</comment>
<keyword evidence="3 6" id="KW-0413">Isomerase</keyword>
<keyword evidence="9" id="KW-1185">Reference proteome</keyword>
<feature type="active site" evidence="4">
    <location>
        <position position="159"/>
    </location>
</feature>
<evidence type="ECO:0000256" key="2">
    <source>
        <dbReference type="ARBA" id="ARBA00010876"/>
    </source>
</evidence>
<dbReference type="Gene3D" id="3.30.2350.10">
    <property type="entry name" value="Pseudouridine synthase"/>
    <property type="match status" value="1"/>
</dbReference>
<dbReference type="Proteomes" id="UP000645217">
    <property type="component" value="Unassembled WGS sequence"/>
</dbReference>
<dbReference type="Gene3D" id="3.10.290.10">
    <property type="entry name" value="RNA-binding S4 domain"/>
    <property type="match status" value="1"/>
</dbReference>
<evidence type="ECO:0000256" key="6">
    <source>
        <dbReference type="RuleBase" id="RU362028"/>
    </source>
</evidence>
<evidence type="ECO:0000259" key="7">
    <source>
        <dbReference type="SMART" id="SM00363"/>
    </source>
</evidence>
<dbReference type="NCBIfam" id="TIGR00005">
    <property type="entry name" value="rluA_subfam"/>
    <property type="match status" value="1"/>
</dbReference>
<dbReference type="InterPro" id="IPR002942">
    <property type="entry name" value="S4_RNA-bd"/>
</dbReference>
<dbReference type="GO" id="GO:0120159">
    <property type="term" value="F:rRNA pseudouridine synthase activity"/>
    <property type="evidence" value="ECO:0007669"/>
    <property type="project" value="UniProtKB-ARBA"/>
</dbReference>
<proteinExistence type="inferred from homology"/>
<gene>
    <name evidence="8" type="ORF">GCM10007964_45820</name>
</gene>
<evidence type="ECO:0000256" key="4">
    <source>
        <dbReference type="PIRSR" id="PIRSR606225-1"/>
    </source>
</evidence>
<evidence type="ECO:0000256" key="5">
    <source>
        <dbReference type="PROSITE-ProRule" id="PRU00182"/>
    </source>
</evidence>
<comment type="similarity">
    <text evidence="2 6">Belongs to the pseudouridine synthase RluA family.</text>
</comment>
<organism evidence="8 9">
    <name type="scientific">Sphaerisporangium melleum</name>
    <dbReference type="NCBI Taxonomy" id="321316"/>
    <lineage>
        <taxon>Bacteria</taxon>
        <taxon>Bacillati</taxon>
        <taxon>Actinomycetota</taxon>
        <taxon>Actinomycetes</taxon>
        <taxon>Streptosporangiales</taxon>
        <taxon>Streptosporangiaceae</taxon>
        <taxon>Sphaerisporangium</taxon>
    </lineage>
</organism>
<protein>
    <recommendedName>
        <fullName evidence="6">Pseudouridine synthase</fullName>
        <ecNumber evidence="6">5.4.99.-</ecNumber>
    </recommendedName>
</protein>
<dbReference type="SMART" id="SM00363">
    <property type="entry name" value="S4"/>
    <property type="match status" value="1"/>
</dbReference>
<dbReference type="InterPro" id="IPR006225">
    <property type="entry name" value="PsdUridine_synth_RluC/D"/>
</dbReference>
<dbReference type="PANTHER" id="PTHR21600:SF44">
    <property type="entry name" value="RIBOSOMAL LARGE SUBUNIT PSEUDOURIDINE SYNTHASE D"/>
    <property type="match status" value="1"/>
</dbReference>
<dbReference type="Pfam" id="PF01479">
    <property type="entry name" value="S4"/>
    <property type="match status" value="1"/>
</dbReference>
<dbReference type="EMBL" id="BMNT01000025">
    <property type="protein sequence ID" value="GGK98457.1"/>
    <property type="molecule type" value="Genomic_DNA"/>
</dbReference>